<feature type="domain" description="Outer membrane protein beta-barrel" evidence="2">
    <location>
        <begin position="35"/>
        <end position="188"/>
    </location>
</feature>
<name>K1L5L7_CECL9</name>
<evidence type="ECO:0000313" key="4">
    <source>
        <dbReference type="Proteomes" id="UP000004478"/>
    </source>
</evidence>
<sequence length="211" mass="24321">MKLLLRILVFISLSGTAFSQADTLALEEVKKKSNTNWRFGFHASYLNTNNSLGFFEVDRDFKAGFSFGPVFNIKISPYNNMRLEPYYLFQQFQNRYLVDNIDLTSAFTNHVGGMDFFPLVLKSKNKFTPTLSLGGYAQYHFFSKSETQINQTDIAYSFEDFNELQFGWVVGAGMYLNRTLLELRLYNAMVDFYPNAVSSNTLRSMSFIIAF</sequence>
<evidence type="ECO:0000256" key="1">
    <source>
        <dbReference type="SAM" id="SignalP"/>
    </source>
</evidence>
<protein>
    <recommendedName>
        <fullName evidence="2">Outer membrane protein beta-barrel domain-containing protein</fullName>
    </recommendedName>
</protein>
<dbReference type="OrthoDB" id="836890at2"/>
<organism evidence="3 4">
    <name type="scientific">Cecembia lonarensis (strain CCUG 58316 / KCTC 22772 / LW9)</name>
    <dbReference type="NCBI Taxonomy" id="1225176"/>
    <lineage>
        <taxon>Bacteria</taxon>
        <taxon>Pseudomonadati</taxon>
        <taxon>Bacteroidota</taxon>
        <taxon>Cytophagia</taxon>
        <taxon>Cytophagales</taxon>
        <taxon>Cyclobacteriaceae</taxon>
        <taxon>Cecembia</taxon>
    </lineage>
</organism>
<feature type="signal peptide" evidence="1">
    <location>
        <begin position="1"/>
        <end position="21"/>
    </location>
</feature>
<dbReference type="EMBL" id="AMGM01000146">
    <property type="protein sequence ID" value="EKB47327.1"/>
    <property type="molecule type" value="Genomic_DNA"/>
</dbReference>
<comment type="caution">
    <text evidence="3">The sequence shown here is derived from an EMBL/GenBank/DDBJ whole genome shotgun (WGS) entry which is preliminary data.</text>
</comment>
<evidence type="ECO:0000259" key="2">
    <source>
        <dbReference type="Pfam" id="PF13568"/>
    </source>
</evidence>
<accession>K1L5L7</accession>
<dbReference type="AlphaFoldDB" id="K1L5L7"/>
<dbReference type="InterPro" id="IPR025665">
    <property type="entry name" value="Beta-barrel_OMP_2"/>
</dbReference>
<dbReference type="Proteomes" id="UP000004478">
    <property type="component" value="Unassembled WGS sequence"/>
</dbReference>
<evidence type="ECO:0000313" key="3">
    <source>
        <dbReference type="EMBL" id="EKB47327.1"/>
    </source>
</evidence>
<dbReference type="Pfam" id="PF13568">
    <property type="entry name" value="OMP_b-brl_2"/>
    <property type="match status" value="1"/>
</dbReference>
<reference evidence="3 4" key="1">
    <citation type="journal article" date="2012" name="J. Bacteriol.">
        <title>Draft Genome Sequence of Cecembia lonarensis Strain LW9T, Isolated from Lonar Lake, a Haloalkaline Lake in India.</title>
        <authorList>
            <person name="Shivaji S."/>
            <person name="Ara S."/>
            <person name="Singh A."/>
            <person name="Pinnaka A.K."/>
        </authorList>
    </citation>
    <scope>NUCLEOTIDE SEQUENCE [LARGE SCALE GENOMIC DNA]</scope>
    <source>
        <strain evidence="3 4">LW9</strain>
    </source>
</reference>
<proteinExistence type="predicted"/>
<keyword evidence="1" id="KW-0732">Signal</keyword>
<gene>
    <name evidence="3" type="ORF">B879_04070</name>
</gene>
<feature type="chain" id="PRO_5003847231" description="Outer membrane protein beta-barrel domain-containing protein" evidence="1">
    <location>
        <begin position="22"/>
        <end position="211"/>
    </location>
</feature>
<keyword evidence="4" id="KW-1185">Reference proteome</keyword>
<dbReference type="RefSeq" id="WP_009187090.1">
    <property type="nucleotide sequence ID" value="NZ_AMGM01000146.1"/>
</dbReference>